<proteinExistence type="predicted"/>
<protein>
    <submittedName>
        <fullName evidence="2">Uncharacterized protein</fullName>
    </submittedName>
</protein>
<organism evidence="2 3">
    <name type="scientific">Exophiala sideris</name>
    <dbReference type="NCBI Taxonomy" id="1016849"/>
    <lineage>
        <taxon>Eukaryota</taxon>
        <taxon>Fungi</taxon>
        <taxon>Dikarya</taxon>
        <taxon>Ascomycota</taxon>
        <taxon>Pezizomycotina</taxon>
        <taxon>Eurotiomycetes</taxon>
        <taxon>Chaetothyriomycetidae</taxon>
        <taxon>Chaetothyriales</taxon>
        <taxon>Herpotrichiellaceae</taxon>
        <taxon>Exophiala</taxon>
    </lineage>
</organism>
<sequence>MKECETTVKQAQEVAVYFKRHAKQYEILKDEQLHLYGKHYALILAVTTRWGSQFGLLQRLDKIRVAITRWSSSPSADKDKKSQEIRAIIEQPEFFEKVANLVKLLKPIHEAQIDSEAINSHTGLVYARWLGLRADIQKLINDGTVELKDEIFGQIFDARMRRQVKDIHLLAFHLNPQFIKFKIDGGKKYHQLGDEELQEFEDNMNFLKDEGYESAPIVFTDEDLSAIYRDGLVMPNKDRTGWLVVYETRQAVGEPKALHYDEYLTRDAAFAAVRKRQGAAKGKLTASRARVEGIRAVLNNPTGIAAATATPKTPQTEATTGLQSDEDGLDYDDSSDSTGSEKGENCEISAGIYD</sequence>
<dbReference type="OrthoDB" id="4347799at2759"/>
<accession>A0A0D1VWT7</accession>
<reference evidence="2 3" key="1">
    <citation type="submission" date="2015-01" db="EMBL/GenBank/DDBJ databases">
        <title>The Genome Sequence of Exophiala sideris CBS121828.</title>
        <authorList>
            <consortium name="The Broad Institute Genomics Platform"/>
            <person name="Cuomo C."/>
            <person name="de Hoog S."/>
            <person name="Gorbushina A."/>
            <person name="Stielow B."/>
            <person name="Teixiera M."/>
            <person name="Abouelleil A."/>
            <person name="Chapman S.B."/>
            <person name="Priest M."/>
            <person name="Young S.K."/>
            <person name="Wortman J."/>
            <person name="Nusbaum C."/>
            <person name="Birren B."/>
        </authorList>
    </citation>
    <scope>NUCLEOTIDE SEQUENCE [LARGE SCALE GENOMIC DNA]</scope>
    <source>
        <strain evidence="2 3">CBS 121828</strain>
    </source>
</reference>
<dbReference type="EMBL" id="KN846953">
    <property type="protein sequence ID" value="KIV80760.1"/>
    <property type="molecule type" value="Genomic_DNA"/>
</dbReference>
<feature type="compositionally biased region" description="Acidic residues" evidence="1">
    <location>
        <begin position="324"/>
        <end position="335"/>
    </location>
</feature>
<dbReference type="STRING" id="1016849.A0A0D1VWT7"/>
<dbReference type="Proteomes" id="UP000053599">
    <property type="component" value="Unassembled WGS sequence"/>
</dbReference>
<feature type="compositionally biased region" description="Low complexity" evidence="1">
    <location>
        <begin position="305"/>
        <end position="320"/>
    </location>
</feature>
<dbReference type="SUPFAM" id="SSF53098">
    <property type="entry name" value="Ribonuclease H-like"/>
    <property type="match status" value="1"/>
</dbReference>
<evidence type="ECO:0000256" key="1">
    <source>
        <dbReference type="SAM" id="MobiDB-lite"/>
    </source>
</evidence>
<dbReference type="AlphaFoldDB" id="A0A0D1VWT7"/>
<feature type="region of interest" description="Disordered" evidence="1">
    <location>
        <begin position="305"/>
        <end position="354"/>
    </location>
</feature>
<gene>
    <name evidence="2" type="ORF">PV11_08238</name>
</gene>
<evidence type="ECO:0000313" key="2">
    <source>
        <dbReference type="EMBL" id="KIV80760.1"/>
    </source>
</evidence>
<evidence type="ECO:0000313" key="3">
    <source>
        <dbReference type="Proteomes" id="UP000053599"/>
    </source>
</evidence>
<name>A0A0D1VWT7_9EURO</name>
<dbReference type="HOGENOM" id="CLU_783107_0_0_1"/>
<dbReference type="InterPro" id="IPR012337">
    <property type="entry name" value="RNaseH-like_sf"/>
</dbReference>